<evidence type="ECO:0000256" key="1">
    <source>
        <dbReference type="SAM" id="MobiDB-lite"/>
    </source>
</evidence>
<protein>
    <submittedName>
        <fullName evidence="2">Uncharacterized protein</fullName>
    </submittedName>
</protein>
<comment type="caution">
    <text evidence="2">The sequence shown here is derived from an EMBL/GenBank/DDBJ whole genome shotgun (WGS) entry which is preliminary data.</text>
</comment>
<evidence type="ECO:0000313" key="2">
    <source>
        <dbReference type="EMBL" id="EXF75381.1"/>
    </source>
</evidence>
<evidence type="ECO:0000313" key="3">
    <source>
        <dbReference type="Proteomes" id="UP000020467"/>
    </source>
</evidence>
<dbReference type="Proteomes" id="UP000020467">
    <property type="component" value="Unassembled WGS sequence"/>
</dbReference>
<name>A0A010R5A7_9PEZI</name>
<feature type="region of interest" description="Disordered" evidence="1">
    <location>
        <begin position="176"/>
        <end position="207"/>
    </location>
</feature>
<keyword evidence="3" id="KW-1185">Reference proteome</keyword>
<feature type="region of interest" description="Disordered" evidence="1">
    <location>
        <begin position="49"/>
        <end position="85"/>
    </location>
</feature>
<sequence>MVWLRPVHSHYQDRHKAPILTKAQYQKTLSSQVSATQLELSAVAAGEMSASQLQGGKGNDSQRTSSRKGASSSAKQSSGHVRKAKRLPLRLAPFAAPRLQTIPVPPTWAMPHCFFSNVSVAAPGVDVSQTCRTLYQLAALHAQNALHRLTDAARTEKDRQADRQHKQTAFRHRVGTQMQMQTQTNPEKASSDYARCPTVRRVPWPPK</sequence>
<proteinExistence type="predicted"/>
<feature type="compositionally biased region" description="Polar residues" evidence="1">
    <location>
        <begin position="176"/>
        <end position="188"/>
    </location>
</feature>
<accession>A0A010R5A7</accession>
<dbReference type="AlphaFoldDB" id="A0A010R5A7"/>
<gene>
    <name evidence="2" type="ORF">CFIO01_11371</name>
</gene>
<reference evidence="2 3" key="1">
    <citation type="submission" date="2014-02" db="EMBL/GenBank/DDBJ databases">
        <title>The genome sequence of Colletotrichum fioriniae PJ7.</title>
        <authorList>
            <person name="Baroncelli R."/>
            <person name="Thon M.R."/>
        </authorList>
    </citation>
    <scope>NUCLEOTIDE SEQUENCE [LARGE SCALE GENOMIC DNA]</scope>
    <source>
        <strain evidence="2 3">PJ7</strain>
    </source>
</reference>
<dbReference type="KEGG" id="cfj:CFIO01_11371"/>
<organism evidence="2 3">
    <name type="scientific">Colletotrichum fioriniae PJ7</name>
    <dbReference type="NCBI Taxonomy" id="1445577"/>
    <lineage>
        <taxon>Eukaryota</taxon>
        <taxon>Fungi</taxon>
        <taxon>Dikarya</taxon>
        <taxon>Ascomycota</taxon>
        <taxon>Pezizomycotina</taxon>
        <taxon>Sordariomycetes</taxon>
        <taxon>Hypocreomycetidae</taxon>
        <taxon>Glomerellales</taxon>
        <taxon>Glomerellaceae</taxon>
        <taxon>Colletotrichum</taxon>
        <taxon>Colletotrichum acutatum species complex</taxon>
    </lineage>
</organism>
<dbReference type="HOGENOM" id="CLU_1326277_0_0_1"/>
<dbReference type="EMBL" id="JARH01000907">
    <property type="protein sequence ID" value="EXF75381.1"/>
    <property type="molecule type" value="Genomic_DNA"/>
</dbReference>
<feature type="compositionally biased region" description="Low complexity" evidence="1">
    <location>
        <begin position="61"/>
        <end position="79"/>
    </location>
</feature>